<accession>A0ABU7P8V0</accession>
<dbReference type="PROSITE" id="PS51257">
    <property type="entry name" value="PROKAR_LIPOPROTEIN"/>
    <property type="match status" value="1"/>
</dbReference>
<dbReference type="SUPFAM" id="SSF53850">
    <property type="entry name" value="Periplasmic binding protein-like II"/>
    <property type="match status" value="1"/>
</dbReference>
<comment type="caution">
    <text evidence="3">The sequence shown here is derived from an EMBL/GenBank/DDBJ whole genome shotgun (WGS) entry which is preliminary data.</text>
</comment>
<evidence type="ECO:0000256" key="2">
    <source>
        <dbReference type="SAM" id="SignalP"/>
    </source>
</evidence>
<evidence type="ECO:0000313" key="3">
    <source>
        <dbReference type="EMBL" id="MEE4542113.1"/>
    </source>
</evidence>
<feature type="chain" id="PRO_5046787492" evidence="2">
    <location>
        <begin position="22"/>
        <end position="453"/>
    </location>
</feature>
<keyword evidence="4" id="KW-1185">Reference proteome</keyword>
<name>A0ABU7P8V0_9ACTN</name>
<evidence type="ECO:0000313" key="4">
    <source>
        <dbReference type="Proteomes" id="UP001344658"/>
    </source>
</evidence>
<dbReference type="PANTHER" id="PTHR43649:SF32">
    <property type="entry name" value="SUGAR BINDING SECRETED PROTEIN"/>
    <property type="match status" value="1"/>
</dbReference>
<dbReference type="RefSeq" id="WP_330794032.1">
    <property type="nucleotide sequence ID" value="NZ_JAZEWV010000005.1"/>
</dbReference>
<dbReference type="InterPro" id="IPR050490">
    <property type="entry name" value="Bact_solute-bd_prot1"/>
</dbReference>
<organism evidence="3 4">
    <name type="scientific">Actinacidiphila polyblastidii</name>
    <dbReference type="NCBI Taxonomy" id="3110430"/>
    <lineage>
        <taxon>Bacteria</taxon>
        <taxon>Bacillati</taxon>
        <taxon>Actinomycetota</taxon>
        <taxon>Actinomycetes</taxon>
        <taxon>Kitasatosporales</taxon>
        <taxon>Streptomycetaceae</taxon>
        <taxon>Actinacidiphila</taxon>
    </lineage>
</organism>
<feature type="signal peptide" evidence="2">
    <location>
        <begin position="1"/>
        <end position="21"/>
    </location>
</feature>
<evidence type="ECO:0000256" key="1">
    <source>
        <dbReference type="SAM" id="MobiDB-lite"/>
    </source>
</evidence>
<feature type="region of interest" description="Disordered" evidence="1">
    <location>
        <begin position="431"/>
        <end position="453"/>
    </location>
</feature>
<keyword evidence="2" id="KW-0732">Signal</keyword>
<protein>
    <submittedName>
        <fullName evidence="3">ABC transporter substrate-binding protein</fullName>
    </submittedName>
</protein>
<dbReference type="InterPro" id="IPR006059">
    <property type="entry name" value="SBP"/>
</dbReference>
<proteinExistence type="predicted"/>
<dbReference type="PANTHER" id="PTHR43649">
    <property type="entry name" value="ARABINOSE-BINDING PROTEIN-RELATED"/>
    <property type="match status" value="1"/>
</dbReference>
<sequence>MRTSGRTRKAAVIAVAGLATCATLITGCSSSDDNGSKGSDGKSSSSEQITLHIGDFNEFGYNDKTGAKLFSEYEALHPNIKIVEDNVTDGQQYWDSLKLHLQQGSGLDDIQAIEVGYIAEAIQPQLASKFVDFKSIKGFSADDWVSYKEKQATTADGQVIGVGTDIGPTAICYRTDFFQQAGLPTDPQQVAALWNGDWAKFVQVGEQFKAKAPSGVAFTDSAGGLFNAVLSSQPTQFSDQTGKLVYDSSPGVKTAWDLSAKAVKEGLTAKLQQFDSNNTWSAAFKTGKFATVACPSWMTGLVSTNSGPANKGKWDIAQPPQAGNWGGSFLAVTKASKHQAEAAALAQWLTAAAQEVKIFQKFGNIPSNKGGLSDPAVQNTTNDYFGPAGKPAPTGKIFATTAQSIQPAPIGPDDGTVKDIITKNGLLDMEQRGTSSEKAWSNVKAQVKDKLGE</sequence>
<dbReference type="Gene3D" id="3.40.190.10">
    <property type="entry name" value="Periplasmic binding protein-like II"/>
    <property type="match status" value="1"/>
</dbReference>
<reference evidence="3 4" key="1">
    <citation type="submission" date="2023-12" db="EMBL/GenBank/DDBJ databases">
        <title>Streptomyces sp. V4-01.</title>
        <authorList>
            <person name="Somphong A."/>
            <person name="Phongsopitanun W."/>
        </authorList>
    </citation>
    <scope>NUCLEOTIDE SEQUENCE [LARGE SCALE GENOMIC DNA]</scope>
    <source>
        <strain evidence="3 4">V4-01</strain>
    </source>
</reference>
<gene>
    <name evidence="3" type="ORF">V2S66_09065</name>
</gene>
<dbReference type="Pfam" id="PF13416">
    <property type="entry name" value="SBP_bac_8"/>
    <property type="match status" value="1"/>
</dbReference>
<dbReference type="EMBL" id="JAZEWV010000005">
    <property type="protein sequence ID" value="MEE4542113.1"/>
    <property type="molecule type" value="Genomic_DNA"/>
</dbReference>
<dbReference type="Proteomes" id="UP001344658">
    <property type="component" value="Unassembled WGS sequence"/>
</dbReference>